<organism evidence="2 3">
    <name type="scientific">candidate division WOR-3 bacterium</name>
    <dbReference type="NCBI Taxonomy" id="2052148"/>
    <lineage>
        <taxon>Bacteria</taxon>
        <taxon>Bacteria division WOR-3</taxon>
    </lineage>
</organism>
<evidence type="ECO:0000313" key="3">
    <source>
        <dbReference type="Proteomes" id="UP000264062"/>
    </source>
</evidence>
<dbReference type="NCBIfam" id="TIGR00254">
    <property type="entry name" value="GGDEF"/>
    <property type="match status" value="1"/>
</dbReference>
<accession>A0A350HB77</accession>
<dbReference type="Proteomes" id="UP000264062">
    <property type="component" value="Unassembled WGS sequence"/>
</dbReference>
<dbReference type="InterPro" id="IPR029787">
    <property type="entry name" value="Nucleotide_cyclase"/>
</dbReference>
<dbReference type="PROSITE" id="PS50887">
    <property type="entry name" value="GGDEF"/>
    <property type="match status" value="1"/>
</dbReference>
<dbReference type="PANTHER" id="PTHR45138:SF9">
    <property type="entry name" value="DIGUANYLATE CYCLASE DGCM-RELATED"/>
    <property type="match status" value="1"/>
</dbReference>
<dbReference type="SMART" id="SM00065">
    <property type="entry name" value="GAF"/>
    <property type="match status" value="2"/>
</dbReference>
<dbReference type="InterPro" id="IPR003018">
    <property type="entry name" value="GAF"/>
</dbReference>
<dbReference type="AlphaFoldDB" id="A0A350HB77"/>
<dbReference type="Pfam" id="PF00990">
    <property type="entry name" value="GGDEF"/>
    <property type="match status" value="1"/>
</dbReference>
<dbReference type="InterPro" id="IPR050469">
    <property type="entry name" value="Diguanylate_Cyclase"/>
</dbReference>
<sequence length="672" mass="77270">MDKITQIFIEAQNDTDIIRGITELKNDFNISDILICLNVHNAVFYYSTASNRESFSETKVSFDFKRISVRESDLTYRIDSLLYDIKFNDDTVLKQNTNYVIIADKHDEMFIVIHYKTEEYGERRSREVSEFMPVLKTALSKLYLTKRLNFEKDIEDKIESVNRKLYTLQQLASLLQSTLNLEKILEIITKSISDSLGFSVVLLSLYDEKADVMHRAAQHGLNEKVFEKLKRQKVAFSTLKNLMQEQYRISRSYYINHKEANNVLNTNLNSITYILPDEKAEQYINWHPEDILIIPLYSKDSHILGIITVDKPENKFVNIGESVEILESFAQTASLAIENAKLFNKMEQLIKNLERISDISAVLTSFVNLTELLNHLVTAIRENFNYYNVAVLLFNSSKELEVKAYSGFNEKYIDRIGEIIKMGEGVVGWVAENGIPLHIKDTRTDPRYVGRMDVPFSEITTPLKISGKIIGVLNVEAEGSNALDDNDFRIISILSSHLATAIDNTFKYEETERISVTDAMTGMYNYRFFMNKLKEEIERAKRLSIPISVIMIDVDFFKEINDTHGHIVGDSIIKELAELLQNIIRKGDIVTRYGGDEFFIILPGAGKVFTHALSERVIKQDKEYKFVQNIKLTISLGIVTYPDDADNIESLLKWVDDALYDAKRKGRDRIDG</sequence>
<protein>
    <recommendedName>
        <fullName evidence="1">GGDEF domain-containing protein</fullName>
    </recommendedName>
</protein>
<dbReference type="Pfam" id="PF01590">
    <property type="entry name" value="GAF"/>
    <property type="match status" value="1"/>
</dbReference>
<dbReference type="EMBL" id="DMZY01000188">
    <property type="protein sequence ID" value="HAV92793.1"/>
    <property type="molecule type" value="Genomic_DNA"/>
</dbReference>
<dbReference type="SUPFAM" id="SSF55781">
    <property type="entry name" value="GAF domain-like"/>
    <property type="match status" value="2"/>
</dbReference>
<reference evidence="2 3" key="1">
    <citation type="journal article" date="2018" name="Nat. Biotechnol.">
        <title>A standardized bacterial taxonomy based on genome phylogeny substantially revises the tree of life.</title>
        <authorList>
            <person name="Parks D.H."/>
            <person name="Chuvochina M."/>
            <person name="Waite D.W."/>
            <person name="Rinke C."/>
            <person name="Skarshewski A."/>
            <person name="Chaumeil P.A."/>
            <person name="Hugenholtz P."/>
        </authorList>
    </citation>
    <scope>NUCLEOTIDE SEQUENCE [LARGE SCALE GENOMIC DNA]</scope>
    <source>
        <strain evidence="2">UBA9956</strain>
    </source>
</reference>
<name>A0A350HB77_UNCW3</name>
<dbReference type="Pfam" id="PF13185">
    <property type="entry name" value="GAF_2"/>
    <property type="match status" value="1"/>
</dbReference>
<dbReference type="SUPFAM" id="SSF55073">
    <property type="entry name" value="Nucleotide cyclase"/>
    <property type="match status" value="1"/>
</dbReference>
<dbReference type="GO" id="GO:0052621">
    <property type="term" value="F:diguanylate cyclase activity"/>
    <property type="evidence" value="ECO:0007669"/>
    <property type="project" value="TreeGrafter"/>
</dbReference>
<dbReference type="Gene3D" id="3.30.70.270">
    <property type="match status" value="1"/>
</dbReference>
<dbReference type="InterPro" id="IPR000160">
    <property type="entry name" value="GGDEF_dom"/>
</dbReference>
<dbReference type="PANTHER" id="PTHR45138">
    <property type="entry name" value="REGULATORY COMPONENTS OF SENSORY TRANSDUCTION SYSTEM"/>
    <property type="match status" value="1"/>
</dbReference>
<dbReference type="InterPro" id="IPR029016">
    <property type="entry name" value="GAF-like_dom_sf"/>
</dbReference>
<feature type="domain" description="GGDEF" evidence="1">
    <location>
        <begin position="545"/>
        <end position="672"/>
    </location>
</feature>
<proteinExistence type="predicted"/>
<evidence type="ECO:0000259" key="1">
    <source>
        <dbReference type="PROSITE" id="PS50887"/>
    </source>
</evidence>
<comment type="caution">
    <text evidence="2">The sequence shown here is derived from an EMBL/GenBank/DDBJ whole genome shotgun (WGS) entry which is preliminary data.</text>
</comment>
<gene>
    <name evidence="2" type="ORF">DCW38_06400</name>
</gene>
<evidence type="ECO:0000313" key="2">
    <source>
        <dbReference type="EMBL" id="HAV92793.1"/>
    </source>
</evidence>
<dbReference type="CDD" id="cd01949">
    <property type="entry name" value="GGDEF"/>
    <property type="match status" value="1"/>
</dbReference>
<dbReference type="SMART" id="SM00267">
    <property type="entry name" value="GGDEF"/>
    <property type="match status" value="1"/>
</dbReference>
<dbReference type="Gene3D" id="3.30.450.40">
    <property type="match status" value="2"/>
</dbReference>
<dbReference type="InterPro" id="IPR043128">
    <property type="entry name" value="Rev_trsase/Diguanyl_cyclase"/>
</dbReference>
<dbReference type="FunFam" id="3.30.70.270:FF:000001">
    <property type="entry name" value="Diguanylate cyclase domain protein"/>
    <property type="match status" value="1"/>
</dbReference>